<feature type="region of interest" description="Disordered" evidence="1">
    <location>
        <begin position="48"/>
        <end position="79"/>
    </location>
</feature>
<dbReference type="Proteomes" id="UP001501710">
    <property type="component" value="Unassembled WGS sequence"/>
</dbReference>
<protein>
    <submittedName>
        <fullName evidence="2">Transposase</fullName>
    </submittedName>
</protein>
<dbReference type="PANTHER" id="PTHR33215:SF13">
    <property type="entry name" value="PROTEIN DISTAL ANTENNA"/>
    <property type="match status" value="1"/>
</dbReference>
<sequence>MPVPRKYPQELRDRAVRTALESDRPIAQIAREIGVHREALRTWVRQAKTVDEPGKTTKTSKSVKSTESTDTLSADAMELSRLRRENTKLKKDNEMLKAASVFYAVELSLLWGGGGASRS</sequence>
<name>A0ABP8C2A6_9ACTN</name>
<dbReference type="InterPro" id="IPR009057">
    <property type="entry name" value="Homeodomain-like_sf"/>
</dbReference>
<feature type="compositionally biased region" description="Low complexity" evidence="1">
    <location>
        <begin position="56"/>
        <end position="71"/>
    </location>
</feature>
<dbReference type="Pfam" id="PF01527">
    <property type="entry name" value="HTH_Tnp_1"/>
    <property type="match status" value="1"/>
</dbReference>
<organism evidence="2 3">
    <name type="scientific">Actinomadura meridiana</name>
    <dbReference type="NCBI Taxonomy" id="559626"/>
    <lineage>
        <taxon>Bacteria</taxon>
        <taxon>Bacillati</taxon>
        <taxon>Actinomycetota</taxon>
        <taxon>Actinomycetes</taxon>
        <taxon>Streptosporangiales</taxon>
        <taxon>Thermomonosporaceae</taxon>
        <taxon>Actinomadura</taxon>
    </lineage>
</organism>
<gene>
    <name evidence="2" type="ORF">GCM10022254_31800</name>
</gene>
<evidence type="ECO:0000256" key="1">
    <source>
        <dbReference type="SAM" id="MobiDB-lite"/>
    </source>
</evidence>
<accession>A0ABP8C2A6</accession>
<keyword evidence="3" id="KW-1185">Reference proteome</keyword>
<evidence type="ECO:0000313" key="3">
    <source>
        <dbReference type="Proteomes" id="UP001501710"/>
    </source>
</evidence>
<dbReference type="PANTHER" id="PTHR33215">
    <property type="entry name" value="PROTEIN DISTAL ANTENNA"/>
    <property type="match status" value="1"/>
</dbReference>
<comment type="caution">
    <text evidence="2">The sequence shown here is derived from an EMBL/GenBank/DDBJ whole genome shotgun (WGS) entry which is preliminary data.</text>
</comment>
<dbReference type="Gene3D" id="1.10.10.10">
    <property type="entry name" value="Winged helix-like DNA-binding domain superfamily/Winged helix DNA-binding domain"/>
    <property type="match status" value="1"/>
</dbReference>
<reference evidence="3" key="1">
    <citation type="journal article" date="2019" name="Int. J. Syst. Evol. Microbiol.">
        <title>The Global Catalogue of Microorganisms (GCM) 10K type strain sequencing project: providing services to taxonomists for standard genome sequencing and annotation.</title>
        <authorList>
            <consortium name="The Broad Institute Genomics Platform"/>
            <consortium name="The Broad Institute Genome Sequencing Center for Infectious Disease"/>
            <person name="Wu L."/>
            <person name="Ma J."/>
        </authorList>
    </citation>
    <scope>NUCLEOTIDE SEQUENCE [LARGE SCALE GENOMIC DNA]</scope>
    <source>
        <strain evidence="3">JCM 17440</strain>
    </source>
</reference>
<dbReference type="InterPro" id="IPR036388">
    <property type="entry name" value="WH-like_DNA-bd_sf"/>
</dbReference>
<proteinExistence type="predicted"/>
<dbReference type="InterPro" id="IPR051839">
    <property type="entry name" value="RD_transcriptional_regulator"/>
</dbReference>
<evidence type="ECO:0000313" key="2">
    <source>
        <dbReference type="EMBL" id="GAA4232301.1"/>
    </source>
</evidence>
<dbReference type="EMBL" id="BAABAS010000006">
    <property type="protein sequence ID" value="GAA4232301.1"/>
    <property type="molecule type" value="Genomic_DNA"/>
</dbReference>
<dbReference type="InterPro" id="IPR002514">
    <property type="entry name" value="Transposase_8"/>
</dbReference>
<dbReference type="SUPFAM" id="SSF46689">
    <property type="entry name" value="Homeodomain-like"/>
    <property type="match status" value="1"/>
</dbReference>